<organism evidence="2 3">
    <name type="scientific">Podospora appendiculata</name>
    <dbReference type="NCBI Taxonomy" id="314037"/>
    <lineage>
        <taxon>Eukaryota</taxon>
        <taxon>Fungi</taxon>
        <taxon>Dikarya</taxon>
        <taxon>Ascomycota</taxon>
        <taxon>Pezizomycotina</taxon>
        <taxon>Sordariomycetes</taxon>
        <taxon>Sordariomycetidae</taxon>
        <taxon>Sordariales</taxon>
        <taxon>Podosporaceae</taxon>
        <taxon>Podospora</taxon>
    </lineage>
</organism>
<feature type="compositionally biased region" description="Basic and acidic residues" evidence="1">
    <location>
        <begin position="142"/>
        <end position="152"/>
    </location>
</feature>
<accession>A0AAE1CCV9</accession>
<feature type="compositionally biased region" description="Pro residues" evidence="1">
    <location>
        <begin position="126"/>
        <end position="140"/>
    </location>
</feature>
<reference evidence="2" key="2">
    <citation type="submission" date="2023-06" db="EMBL/GenBank/DDBJ databases">
        <authorList>
            <consortium name="Lawrence Berkeley National Laboratory"/>
            <person name="Haridas S."/>
            <person name="Hensen N."/>
            <person name="Bonometti L."/>
            <person name="Westerberg I."/>
            <person name="Brannstrom I.O."/>
            <person name="Guillou S."/>
            <person name="Cros-Aarteil S."/>
            <person name="Calhoun S."/>
            <person name="Kuo A."/>
            <person name="Mondo S."/>
            <person name="Pangilinan J."/>
            <person name="Riley R."/>
            <person name="Labutti K."/>
            <person name="Andreopoulos B."/>
            <person name="Lipzen A."/>
            <person name="Chen C."/>
            <person name="Yanf M."/>
            <person name="Daum C."/>
            <person name="Ng V."/>
            <person name="Clum A."/>
            <person name="Steindorff A."/>
            <person name="Ohm R."/>
            <person name="Martin F."/>
            <person name="Silar P."/>
            <person name="Natvig D."/>
            <person name="Lalanne C."/>
            <person name="Gautier V."/>
            <person name="Ament-Velasquez S.L."/>
            <person name="Kruys A."/>
            <person name="Hutchinson M.I."/>
            <person name="Powell A.J."/>
            <person name="Barry K."/>
            <person name="Miller A.N."/>
            <person name="Grigoriev I.V."/>
            <person name="Debuchy R."/>
            <person name="Gladieux P."/>
            <person name="Thoren M.H."/>
            <person name="Johannesson H."/>
        </authorList>
    </citation>
    <scope>NUCLEOTIDE SEQUENCE</scope>
    <source>
        <strain evidence="2">CBS 314.62</strain>
    </source>
</reference>
<dbReference type="EMBL" id="JAULSO010000002">
    <property type="protein sequence ID" value="KAK3688770.1"/>
    <property type="molecule type" value="Genomic_DNA"/>
</dbReference>
<keyword evidence="3" id="KW-1185">Reference proteome</keyword>
<feature type="region of interest" description="Disordered" evidence="1">
    <location>
        <begin position="1"/>
        <end position="187"/>
    </location>
</feature>
<feature type="compositionally biased region" description="Basic residues" evidence="1">
    <location>
        <begin position="1"/>
        <end position="10"/>
    </location>
</feature>
<proteinExistence type="predicted"/>
<dbReference type="AlphaFoldDB" id="A0AAE1CCV9"/>
<evidence type="ECO:0000256" key="1">
    <source>
        <dbReference type="SAM" id="MobiDB-lite"/>
    </source>
</evidence>
<evidence type="ECO:0000313" key="2">
    <source>
        <dbReference type="EMBL" id="KAK3688770.1"/>
    </source>
</evidence>
<sequence length="205" mass="22743">MKKKMRKPKTKRETQVQNQTCLSAGPIGGGTGSCYDHHGPFLTHEQPQRQGLSRMRRTLSRSIEATRSTNQSAWGVSGGEKKTTETYPQHLPEVKGVDEGKTTNRPRTHAAMQLGQAIRHSDSELVPPPPRGSPTAPLPPRQIDDWKPEPRMSRAGGLDPRRRTTQETREEKGLKSERQGWLSPQSARVSCLHVGSWQEITAVGG</sequence>
<name>A0AAE1CCV9_9PEZI</name>
<comment type="caution">
    <text evidence="2">The sequence shown here is derived from an EMBL/GenBank/DDBJ whole genome shotgun (WGS) entry which is preliminary data.</text>
</comment>
<gene>
    <name evidence="2" type="ORF">B0T22DRAFT_161687</name>
</gene>
<reference evidence="2" key="1">
    <citation type="journal article" date="2023" name="Mol. Phylogenet. Evol.">
        <title>Genome-scale phylogeny and comparative genomics of the fungal order Sordariales.</title>
        <authorList>
            <person name="Hensen N."/>
            <person name="Bonometti L."/>
            <person name="Westerberg I."/>
            <person name="Brannstrom I.O."/>
            <person name="Guillou S."/>
            <person name="Cros-Aarteil S."/>
            <person name="Calhoun S."/>
            <person name="Haridas S."/>
            <person name="Kuo A."/>
            <person name="Mondo S."/>
            <person name="Pangilinan J."/>
            <person name="Riley R."/>
            <person name="LaButti K."/>
            <person name="Andreopoulos B."/>
            <person name="Lipzen A."/>
            <person name="Chen C."/>
            <person name="Yan M."/>
            <person name="Daum C."/>
            <person name="Ng V."/>
            <person name="Clum A."/>
            <person name="Steindorff A."/>
            <person name="Ohm R.A."/>
            <person name="Martin F."/>
            <person name="Silar P."/>
            <person name="Natvig D.O."/>
            <person name="Lalanne C."/>
            <person name="Gautier V."/>
            <person name="Ament-Velasquez S.L."/>
            <person name="Kruys A."/>
            <person name="Hutchinson M.I."/>
            <person name="Powell A.J."/>
            <person name="Barry K."/>
            <person name="Miller A.N."/>
            <person name="Grigoriev I.V."/>
            <person name="Debuchy R."/>
            <person name="Gladieux P."/>
            <person name="Hiltunen Thoren M."/>
            <person name="Johannesson H."/>
        </authorList>
    </citation>
    <scope>NUCLEOTIDE SEQUENCE</scope>
    <source>
        <strain evidence="2">CBS 314.62</strain>
    </source>
</reference>
<feature type="compositionally biased region" description="Polar residues" evidence="1">
    <location>
        <begin position="60"/>
        <end position="74"/>
    </location>
</feature>
<feature type="compositionally biased region" description="Basic and acidic residues" evidence="1">
    <location>
        <begin position="159"/>
        <end position="178"/>
    </location>
</feature>
<evidence type="ECO:0000313" key="3">
    <source>
        <dbReference type="Proteomes" id="UP001270362"/>
    </source>
</evidence>
<feature type="compositionally biased region" description="Basic and acidic residues" evidence="1">
    <location>
        <begin position="92"/>
        <end position="102"/>
    </location>
</feature>
<dbReference type="PROSITE" id="PS51257">
    <property type="entry name" value="PROKAR_LIPOPROTEIN"/>
    <property type="match status" value="1"/>
</dbReference>
<protein>
    <submittedName>
        <fullName evidence="2">Uncharacterized protein</fullName>
    </submittedName>
</protein>
<dbReference type="Proteomes" id="UP001270362">
    <property type="component" value="Unassembled WGS sequence"/>
</dbReference>